<dbReference type="PANTHER" id="PTHR46278">
    <property type="entry name" value="DEHYDROGENASE, PUTATIVE-RELATED"/>
    <property type="match status" value="1"/>
</dbReference>
<dbReference type="STRING" id="1515612.SKP52_18155"/>
<keyword evidence="12 15" id="KW-0457">Lysine biosynthesis</keyword>
<reference evidence="18 19" key="1">
    <citation type="journal article" date="2015" name="Int. J. Syst. Evol. Microbiol.">
        <title>Description of Sphingopyxis fribergensis sp. nov. - a soil bacterium with the ability to degrade styrene and phenylacetic acid.</title>
        <authorList>
            <person name="Oelschlagel M."/>
            <person name="Ruckert C."/>
            <person name="Kalinowski J."/>
            <person name="Schmidt G."/>
            <person name="Schlomann M."/>
            <person name="Tischler D."/>
        </authorList>
    </citation>
    <scope>NUCLEOTIDE SEQUENCE [LARGE SCALE GENOMIC DNA]</scope>
    <source>
        <strain evidence="18 19">Kp5.2</strain>
    </source>
</reference>
<dbReference type="EC" id="1.2.1.11" evidence="6 15"/>
<dbReference type="Pfam" id="PF01118">
    <property type="entry name" value="Semialdhyde_dh"/>
    <property type="match status" value="1"/>
</dbReference>
<evidence type="ECO:0000256" key="12">
    <source>
        <dbReference type="ARBA" id="ARBA00023154"/>
    </source>
</evidence>
<comment type="catalytic activity">
    <reaction evidence="14 15">
        <text>L-aspartate 4-semialdehyde + phosphate + NADP(+) = 4-phospho-L-aspartate + NADPH + H(+)</text>
        <dbReference type="Rhea" id="RHEA:24284"/>
        <dbReference type="ChEBI" id="CHEBI:15378"/>
        <dbReference type="ChEBI" id="CHEBI:43474"/>
        <dbReference type="ChEBI" id="CHEBI:57535"/>
        <dbReference type="ChEBI" id="CHEBI:57783"/>
        <dbReference type="ChEBI" id="CHEBI:58349"/>
        <dbReference type="ChEBI" id="CHEBI:537519"/>
        <dbReference type="EC" id="1.2.1.11"/>
    </reaction>
</comment>
<comment type="subunit">
    <text evidence="5 15">Homodimer.</text>
</comment>
<feature type="active site" description="Proton acceptor" evidence="15 16">
    <location>
        <position position="244"/>
    </location>
</feature>
<keyword evidence="7 15" id="KW-0028">Amino-acid biosynthesis</keyword>
<dbReference type="NCBIfam" id="NF005957">
    <property type="entry name" value="PRK08040.1"/>
    <property type="match status" value="1"/>
</dbReference>
<feature type="binding site" evidence="15">
    <location>
        <position position="101"/>
    </location>
    <ligand>
        <name>phosphate</name>
        <dbReference type="ChEBI" id="CHEBI:43474"/>
    </ligand>
</feature>
<dbReference type="KEGG" id="sphk:SKP52_18155"/>
<dbReference type="PIRSF" id="PIRSF000148">
    <property type="entry name" value="ASA_dh"/>
    <property type="match status" value="1"/>
</dbReference>
<feature type="binding site" evidence="15">
    <location>
        <begin position="162"/>
        <end position="163"/>
    </location>
    <ligand>
        <name>NADP(+)</name>
        <dbReference type="ChEBI" id="CHEBI:58349"/>
    </ligand>
</feature>
<dbReference type="SUPFAM" id="SSF55347">
    <property type="entry name" value="Glyceraldehyde-3-phosphate dehydrogenase-like, C-terminal domain"/>
    <property type="match status" value="1"/>
</dbReference>
<comment type="pathway">
    <text evidence="1 15">Amino-acid biosynthesis; L-methionine biosynthesis via de novo pathway; L-homoserine from L-aspartate: step 2/3.</text>
</comment>
<dbReference type="UniPathway" id="UPA00050">
    <property type="reaction ID" value="UER00463"/>
</dbReference>
<evidence type="ECO:0000256" key="8">
    <source>
        <dbReference type="ARBA" id="ARBA00022697"/>
    </source>
</evidence>
<comment type="similarity">
    <text evidence="4 15">Belongs to the aspartate-semialdehyde dehydrogenase family.</text>
</comment>
<sequence>MGYRIVVAGATGNVGREVLAILAEREFPIDELAAVASSRSQGTDVEIGDSGRTVKCQNIDNFDWTGWDMAIFAIGSDATAIHAPKAAAAGCVVIDNSSLYRMDPDVPLIVPEVNPDAIDGYKRKNIIANPNCSTAQMVVALKPLHDAAKIKRVVVSTYQSVSGAGKSGMDELWNQTRQIFVGDEKDIQKFTKQIAFNVIPHIDKFLDDGSTKEEWKMVVETKKILDPKIKVTATCVRVPVFVGHSEAINIEMEDELSAEDAQRILREAPGVVLHDKREDGGYITPVECVGDFATFVSRVREDPTVENGLNLWCVSDNLRKGAALNAVQIAELLGRRHLKKG</sequence>
<comment type="caution">
    <text evidence="15">Lacks conserved residue(s) required for the propagation of feature annotation.</text>
</comment>
<dbReference type="AlphaFoldDB" id="A0A0A7PK68"/>
<name>A0A0A7PK68_9SPHN</name>
<evidence type="ECO:0000256" key="16">
    <source>
        <dbReference type="PIRSR" id="PIRSR000148-1"/>
    </source>
</evidence>
<dbReference type="EMBL" id="CP009122">
    <property type="protein sequence ID" value="AJA10501.1"/>
    <property type="molecule type" value="Genomic_DNA"/>
</dbReference>
<dbReference type="RefSeq" id="WP_039577024.1">
    <property type="nucleotide sequence ID" value="NZ_CP009122.1"/>
</dbReference>
<evidence type="ECO:0000313" key="18">
    <source>
        <dbReference type="EMBL" id="AJA10501.1"/>
    </source>
</evidence>
<dbReference type="Proteomes" id="UP000030907">
    <property type="component" value="Chromosome"/>
</dbReference>
<evidence type="ECO:0000256" key="6">
    <source>
        <dbReference type="ARBA" id="ARBA00013120"/>
    </source>
</evidence>
<evidence type="ECO:0000259" key="17">
    <source>
        <dbReference type="SMART" id="SM00859"/>
    </source>
</evidence>
<dbReference type="UniPathway" id="UPA00034">
    <property type="reaction ID" value="UER00016"/>
</dbReference>
<keyword evidence="11 15" id="KW-0560">Oxidoreductase</keyword>
<evidence type="ECO:0000256" key="9">
    <source>
        <dbReference type="ARBA" id="ARBA00022857"/>
    </source>
</evidence>
<evidence type="ECO:0000256" key="10">
    <source>
        <dbReference type="ARBA" id="ARBA00022915"/>
    </source>
</evidence>
<dbReference type="HOGENOM" id="CLU_049966_0_1_5"/>
<dbReference type="UniPathway" id="UPA00051">
    <property type="reaction ID" value="UER00464"/>
</dbReference>
<comment type="function">
    <text evidence="15">Catalyzes the NADPH-dependent formation of L-aspartate-semialdehyde (L-ASA) by the reductive dephosphorylation of L-aspartyl-4-phosphate.</text>
</comment>
<gene>
    <name evidence="15 18" type="primary">asd</name>
    <name evidence="18" type="ORF">SKP52_18155</name>
</gene>
<dbReference type="NCBIfam" id="TIGR01296">
    <property type="entry name" value="asd_B"/>
    <property type="match status" value="1"/>
</dbReference>
<dbReference type="SUPFAM" id="SSF51735">
    <property type="entry name" value="NAD(P)-binding Rossmann-fold domains"/>
    <property type="match status" value="1"/>
</dbReference>
<accession>A0A0A7PK68</accession>
<dbReference type="Gene3D" id="3.40.50.720">
    <property type="entry name" value="NAD(P)-binding Rossmann-like Domain"/>
    <property type="match status" value="1"/>
</dbReference>
<evidence type="ECO:0000256" key="7">
    <source>
        <dbReference type="ARBA" id="ARBA00022605"/>
    </source>
</evidence>
<feature type="binding site" evidence="15">
    <location>
        <begin position="39"/>
        <end position="40"/>
    </location>
    <ligand>
        <name>NADP(+)</name>
        <dbReference type="ChEBI" id="CHEBI:58349"/>
    </ligand>
</feature>
<evidence type="ECO:0000256" key="5">
    <source>
        <dbReference type="ARBA" id="ARBA00011738"/>
    </source>
</evidence>
<evidence type="ECO:0000256" key="3">
    <source>
        <dbReference type="ARBA" id="ARBA00005097"/>
    </source>
</evidence>
<dbReference type="InterPro" id="IPR000534">
    <property type="entry name" value="Semialdehyde_DH_NAD-bd"/>
</dbReference>
<evidence type="ECO:0000256" key="11">
    <source>
        <dbReference type="ARBA" id="ARBA00023002"/>
    </source>
</evidence>
<proteinExistence type="inferred from homology"/>
<organism evidence="18 19">
    <name type="scientific">Sphingopyxis fribergensis</name>
    <dbReference type="NCBI Taxonomy" id="1515612"/>
    <lineage>
        <taxon>Bacteria</taxon>
        <taxon>Pseudomonadati</taxon>
        <taxon>Pseudomonadota</taxon>
        <taxon>Alphaproteobacteria</taxon>
        <taxon>Sphingomonadales</taxon>
        <taxon>Sphingomonadaceae</taxon>
        <taxon>Sphingopyxis</taxon>
    </lineage>
</organism>
<dbReference type="CDD" id="cd18131">
    <property type="entry name" value="ASADH_C_bac_euk_like"/>
    <property type="match status" value="1"/>
</dbReference>
<dbReference type="GO" id="GO:0009088">
    <property type="term" value="P:threonine biosynthetic process"/>
    <property type="evidence" value="ECO:0007669"/>
    <property type="project" value="UniProtKB-UniRule"/>
</dbReference>
<comment type="pathway">
    <text evidence="3 15">Amino-acid biosynthesis; L-threonine biosynthesis; L-threonine from L-aspartate: step 2/5.</text>
</comment>
<evidence type="ECO:0000256" key="15">
    <source>
        <dbReference type="HAMAP-Rule" id="MF_02121"/>
    </source>
</evidence>
<keyword evidence="19" id="KW-1185">Reference proteome</keyword>
<dbReference type="GO" id="GO:0009089">
    <property type="term" value="P:lysine biosynthetic process via diaminopimelate"/>
    <property type="evidence" value="ECO:0007669"/>
    <property type="project" value="UniProtKB-UniRule"/>
</dbReference>
<keyword evidence="8 15" id="KW-0791">Threonine biosynthesis</keyword>
<dbReference type="InterPro" id="IPR036291">
    <property type="entry name" value="NAD(P)-bd_dom_sf"/>
</dbReference>
<feature type="binding site" evidence="15">
    <location>
        <position position="159"/>
    </location>
    <ligand>
        <name>substrate</name>
    </ligand>
</feature>
<dbReference type="HAMAP" id="MF_02121">
    <property type="entry name" value="ASADH"/>
    <property type="match status" value="1"/>
</dbReference>
<evidence type="ECO:0000256" key="4">
    <source>
        <dbReference type="ARBA" id="ARBA00010584"/>
    </source>
</evidence>
<keyword evidence="9 15" id="KW-0521">NADP</keyword>
<keyword evidence="13 15" id="KW-0486">Methionine biosynthesis</keyword>
<dbReference type="OrthoDB" id="9805684at2"/>
<dbReference type="GO" id="GO:0004073">
    <property type="term" value="F:aspartate-semialdehyde dehydrogenase activity"/>
    <property type="evidence" value="ECO:0007669"/>
    <property type="project" value="UniProtKB-UniRule"/>
</dbReference>
<dbReference type="PANTHER" id="PTHR46278:SF2">
    <property type="entry name" value="ASPARTATE-SEMIALDEHYDE DEHYDROGENASE"/>
    <property type="match status" value="1"/>
</dbReference>
<dbReference type="InterPro" id="IPR012080">
    <property type="entry name" value="Asp_semialdehyde_DH"/>
</dbReference>
<dbReference type="GO" id="GO:0071266">
    <property type="term" value="P:'de novo' L-methionine biosynthetic process"/>
    <property type="evidence" value="ECO:0007669"/>
    <property type="project" value="UniProtKB-UniRule"/>
</dbReference>
<dbReference type="GO" id="GO:0009097">
    <property type="term" value="P:isoleucine biosynthetic process"/>
    <property type="evidence" value="ECO:0007669"/>
    <property type="project" value="UniProtKB-UniRule"/>
</dbReference>
<dbReference type="GO" id="GO:0019877">
    <property type="term" value="P:diaminopimelate biosynthetic process"/>
    <property type="evidence" value="ECO:0007669"/>
    <property type="project" value="UniProtKB-UniRule"/>
</dbReference>
<feature type="active site" description="Acyl-thioester intermediate" evidence="15 16">
    <location>
        <position position="132"/>
    </location>
</feature>
<evidence type="ECO:0000256" key="14">
    <source>
        <dbReference type="ARBA" id="ARBA00047891"/>
    </source>
</evidence>
<feature type="domain" description="Semialdehyde dehydrogenase NAD-binding" evidence="17">
    <location>
        <begin position="4"/>
        <end position="121"/>
    </location>
</feature>
<dbReference type="NCBIfam" id="NF011456">
    <property type="entry name" value="PRK14874.1"/>
    <property type="match status" value="1"/>
</dbReference>
<dbReference type="SMART" id="SM00859">
    <property type="entry name" value="Semialdhyde_dh"/>
    <property type="match status" value="1"/>
</dbReference>
<dbReference type="GO" id="GO:0046983">
    <property type="term" value="F:protein dimerization activity"/>
    <property type="evidence" value="ECO:0007669"/>
    <property type="project" value="InterPro"/>
</dbReference>
<keyword evidence="10 15" id="KW-0220">Diaminopimelate biosynthesis</keyword>
<dbReference type="InterPro" id="IPR012280">
    <property type="entry name" value="Semialdhyde_DH_dimer_dom"/>
</dbReference>
<feature type="binding site" evidence="15">
    <location>
        <begin position="11"/>
        <end position="14"/>
    </location>
    <ligand>
        <name>NADP(+)</name>
        <dbReference type="ChEBI" id="CHEBI:58349"/>
    </ligand>
</feature>
<dbReference type="Gene3D" id="3.30.360.10">
    <property type="entry name" value="Dihydrodipicolinate Reductase, domain 2"/>
    <property type="match status" value="1"/>
</dbReference>
<evidence type="ECO:0000313" key="19">
    <source>
        <dbReference type="Proteomes" id="UP000030907"/>
    </source>
</evidence>
<protein>
    <recommendedName>
        <fullName evidence="6 15">Aspartate-semialdehyde dehydrogenase</fullName>
        <shortName evidence="15">ASA dehydrogenase</shortName>
        <shortName evidence="15">ASADH</shortName>
        <ecNumber evidence="6 15">1.2.1.11</ecNumber>
    </recommendedName>
    <alternativeName>
        <fullName evidence="15">Aspartate-beta-semialdehyde dehydrogenase</fullName>
    </alternativeName>
</protein>
<dbReference type="InterPro" id="IPR005986">
    <property type="entry name" value="Asp_semialdehyde_DH_beta"/>
</dbReference>
<dbReference type="CDD" id="cd02316">
    <property type="entry name" value="VcASADH2_like_N"/>
    <property type="match status" value="1"/>
</dbReference>
<feature type="binding site" evidence="15">
    <location>
        <position position="237"/>
    </location>
    <ligand>
        <name>substrate</name>
    </ligand>
</feature>
<evidence type="ECO:0000256" key="13">
    <source>
        <dbReference type="ARBA" id="ARBA00023167"/>
    </source>
</evidence>
<comment type="pathway">
    <text evidence="2 15">Amino-acid biosynthesis; L-lysine biosynthesis via DAP pathway; (S)-tetrahydrodipicolinate from L-aspartate: step 2/4.</text>
</comment>
<evidence type="ECO:0000256" key="1">
    <source>
        <dbReference type="ARBA" id="ARBA00005021"/>
    </source>
</evidence>
<dbReference type="GO" id="GO:0050661">
    <property type="term" value="F:NADP binding"/>
    <property type="evidence" value="ECO:0007669"/>
    <property type="project" value="UniProtKB-UniRule"/>
</dbReference>
<feature type="binding site" evidence="15">
    <location>
        <position position="317"/>
    </location>
    <ligand>
        <name>NADP(+)</name>
        <dbReference type="ChEBI" id="CHEBI:58349"/>
    </ligand>
</feature>
<dbReference type="Pfam" id="PF02774">
    <property type="entry name" value="Semialdhyde_dhC"/>
    <property type="match status" value="1"/>
</dbReference>
<evidence type="ECO:0000256" key="2">
    <source>
        <dbReference type="ARBA" id="ARBA00005076"/>
    </source>
</evidence>
<dbReference type="GO" id="GO:0051287">
    <property type="term" value="F:NAD binding"/>
    <property type="evidence" value="ECO:0007669"/>
    <property type="project" value="InterPro"/>
</dbReference>